<name>T1FHD9_HELRO</name>
<dbReference type="EMBL" id="AMQM01007821">
    <property type="status" value="NOT_ANNOTATED_CDS"/>
    <property type="molecule type" value="Genomic_DNA"/>
</dbReference>
<feature type="compositionally biased region" description="Low complexity" evidence="2">
    <location>
        <begin position="233"/>
        <end position="246"/>
    </location>
</feature>
<feature type="region of interest" description="Disordered" evidence="2">
    <location>
        <begin position="90"/>
        <end position="116"/>
    </location>
</feature>
<feature type="region of interest" description="Disordered" evidence="2">
    <location>
        <begin position="653"/>
        <end position="717"/>
    </location>
</feature>
<dbReference type="KEGG" id="hro:HELRODRAFT_181829"/>
<feature type="region of interest" description="Disordered" evidence="2">
    <location>
        <begin position="1"/>
        <end position="30"/>
    </location>
</feature>
<reference evidence="4" key="3">
    <citation type="submission" date="2015-06" db="UniProtKB">
        <authorList>
            <consortium name="EnsemblMetazoa"/>
        </authorList>
    </citation>
    <scope>IDENTIFICATION</scope>
</reference>
<dbReference type="EnsemblMetazoa" id="HelroT181829">
    <property type="protein sequence ID" value="HelroP181829"/>
    <property type="gene ID" value="HelroG181829"/>
</dbReference>
<gene>
    <name evidence="4" type="primary">20208238</name>
    <name evidence="3" type="ORF">HELRODRAFT_181829</name>
</gene>
<sequence length="1657" mass="188683">MKHYNNRSNDKNTYDTMTKPSQTRSEVGSSNFSFQIQIPRHLLSDELLLNRNNNQLSKSSKPTSPLSVLDNVQIGSQNSLKSLACSEAAIKNPPESRSSPKILTTRDAKSSICSHSSEKQRLNSILVAENKTPGNKSRNSLRWQEELLVKESKTVEEVIIPDDYETKLQDLRDNFNGDDNNFETFENQLNKNIASRNTTNNSNLFIGKTCDRDSCENKNDKPPSSRNRRNDSARNFNSRGPSSSKVSSDKNFSRLSQHSNSQHSNNYPCNENLNTNSLSHFSRLNSCGNSPQRSKLSSNVPISQLNSLYSHLPGHKTVHKKGSDEMFKFQNLKKFNERAEKTYSLQNNDSPGDRNSNFNRTDENNNDDNDEENDDDDDGSGDRNNGNISLNGDEFLTELNLTKSQLIDIQYNLLKNLLNRERGKKDVNVKAYIKNAVKSMQENENQASMLNSSKFMSSEPVLTMESNSTFTSKQRHIEQNIYQMHSKNQNNKLEAEHYSKSEAKQKMLSNNSTTNTCNNSRHIEKRRVRECYFIYEHPTTMLHDLQLNIPKIIYKRNDLNEKITKNKSAGGSCRIPVLKNDKENIYGLNVSNKSDKKFNKTSHRKQHLDRHTLDSNEFISKELFPSSTNQRPGDLNECQIFKSNDFSKYSRGSKRYASYDEQKEQFQHSNQQQHEERHFIQQHLPTNKCYRIPPNPSKQNSTTTAPSTASNFKAEPSAQNFGASVKCNSRKSTIIKNSNDNSARNSMVTCKLSEPTKQRCNINIHQNEELIKNVCEFNSRNKRNISGNQGDEGEGESEGESKTETKAESGSKSEGESTGEGEESKGESGGESEKVLEVMSIKDKATKPAARTEKPNSGKPVKSIKPQTKKPAAKPVTKPAAKRTAKPVTKPEQKLEKKIEKIQANNLGGFVSSYTQNIDKYKAALFGDDKPKGVRKKDVESTTTQSARISFSKEIPVNLKRSLKSYKQEKSRDESARRQKSEHRKDFGEMTSFEKSQLLKKSVAKLRRKLSNSPDHSRGSSKRTNRRWFPPRHESRLKKLPIHQDFSGSSRSRSISIERERLWSHAKNVCRLRKSPICYVSSRSGIRRGRRDWSLTRDVPKSRKSSICRNCSRTSSKTRHSHWSLAKNVVKARKSPICRDCSRSDSNSRIDDRSWSITKHACKSRKSPICHASSKSSSNNRLGGRSWTIARSVAEARKSPICRNCSSTGRNGGRDHWSFSRKMKSSVSLFASNSGLLSRQKKLYTPTVNDRYKTCGLNYYRGVSTCCDNLTKQTKMTSPCASLCGNSSIYCKTNDSCLLPNLLKRYDTPLPSSSPVENVNLLKQLCNTVACLKDNQKSIPNFKSLSYKNHNSPCMPDPICCTSYCIQAGQRPNKFPYHHAATTTCCTPKTTCLSPLAQACLQQCQHQLQQQQCLPPQQQQPHQQQCHQPQQQQQQCQPQQQRQTLCVQHAGTQCSNSHSCSISRDNFAKQKPCSQNAPQLNSQQLAWLQCVQQQQQQEQLLQQQQQQLLQQQLQPQTPLPIPAEYTNSIHQHIQMQCLATITQQQILLEKQQQQQQEFQDLLKKQQRELQLQQKQQQLQQERFLKEQKSKERLKTDKTERIILTSVPSQNTIHPKCEFFQQSSKKSEKNLICKKIDSDTSKQKLVKSTETIQPTKKP</sequence>
<dbReference type="GeneID" id="20208238"/>
<feature type="region of interest" description="Disordered" evidence="2">
    <location>
        <begin position="196"/>
        <end position="271"/>
    </location>
</feature>
<dbReference type="CTD" id="20208238"/>
<feature type="compositionally biased region" description="Acidic residues" evidence="2">
    <location>
        <begin position="364"/>
        <end position="379"/>
    </location>
</feature>
<proteinExistence type="predicted"/>
<feature type="region of interest" description="Disordered" evidence="2">
    <location>
        <begin position="927"/>
        <end position="991"/>
    </location>
</feature>
<feature type="compositionally biased region" description="Basic and acidic residues" evidence="2">
    <location>
        <begin position="799"/>
        <end position="815"/>
    </location>
</feature>
<dbReference type="HOGENOM" id="CLU_242271_0_0_1"/>
<feature type="compositionally biased region" description="Basic and acidic residues" evidence="2">
    <location>
        <begin position="209"/>
        <end position="232"/>
    </location>
</feature>
<feature type="compositionally biased region" description="Polar residues" evidence="2">
    <location>
        <begin position="14"/>
        <end position="30"/>
    </location>
</feature>
<feature type="compositionally biased region" description="Basic residues" evidence="2">
    <location>
        <begin position="1019"/>
        <end position="1034"/>
    </location>
</feature>
<keyword evidence="5" id="KW-1185">Reference proteome</keyword>
<evidence type="ECO:0000313" key="5">
    <source>
        <dbReference type="Proteomes" id="UP000015101"/>
    </source>
</evidence>
<feature type="compositionally biased region" description="Basic and acidic residues" evidence="2">
    <location>
        <begin position="966"/>
        <end position="988"/>
    </location>
</feature>
<evidence type="ECO:0000256" key="1">
    <source>
        <dbReference type="SAM" id="Coils"/>
    </source>
</evidence>
<feature type="compositionally biased region" description="Basic residues" evidence="2">
    <location>
        <begin position="599"/>
        <end position="608"/>
    </location>
</feature>
<dbReference type="EMBL" id="KB097673">
    <property type="protein sequence ID" value="ESN92052.1"/>
    <property type="molecule type" value="Genomic_DNA"/>
</dbReference>
<feature type="compositionally biased region" description="Basic and acidic residues" evidence="2">
    <location>
        <begin position="927"/>
        <end position="940"/>
    </location>
</feature>
<dbReference type="Proteomes" id="UP000015101">
    <property type="component" value="Unassembled WGS sequence"/>
</dbReference>
<keyword evidence="1" id="KW-0175">Coiled coil</keyword>
<feature type="region of interest" description="Disordered" evidence="2">
    <location>
        <begin position="343"/>
        <end position="391"/>
    </location>
</feature>
<evidence type="ECO:0000313" key="3">
    <source>
        <dbReference type="EMBL" id="ESN92052.1"/>
    </source>
</evidence>
<protein>
    <submittedName>
        <fullName evidence="3 4">Uncharacterized protein</fullName>
    </submittedName>
</protein>
<evidence type="ECO:0000256" key="2">
    <source>
        <dbReference type="SAM" id="MobiDB-lite"/>
    </source>
</evidence>
<feature type="region of interest" description="Disordered" evidence="2">
    <location>
        <begin position="782"/>
        <end position="896"/>
    </location>
</feature>
<feature type="compositionally biased region" description="Low complexity" evidence="2">
    <location>
        <begin position="701"/>
        <end position="710"/>
    </location>
</feature>
<feature type="compositionally biased region" description="Low complexity" evidence="2">
    <location>
        <begin position="256"/>
        <end position="266"/>
    </location>
</feature>
<reference evidence="3 5" key="2">
    <citation type="journal article" date="2013" name="Nature">
        <title>Insights into bilaterian evolution from three spiralian genomes.</title>
        <authorList>
            <person name="Simakov O."/>
            <person name="Marletaz F."/>
            <person name="Cho S.J."/>
            <person name="Edsinger-Gonzales E."/>
            <person name="Havlak P."/>
            <person name="Hellsten U."/>
            <person name="Kuo D.H."/>
            <person name="Larsson T."/>
            <person name="Lv J."/>
            <person name="Arendt D."/>
            <person name="Savage R."/>
            <person name="Osoegawa K."/>
            <person name="de Jong P."/>
            <person name="Grimwood J."/>
            <person name="Chapman J.A."/>
            <person name="Shapiro H."/>
            <person name="Aerts A."/>
            <person name="Otillar R.P."/>
            <person name="Terry A.Y."/>
            <person name="Boore J.L."/>
            <person name="Grigoriev I.V."/>
            <person name="Lindberg D.R."/>
            <person name="Seaver E.C."/>
            <person name="Weisblat D.A."/>
            <person name="Putnam N.H."/>
            <person name="Rokhsar D.S."/>
        </authorList>
    </citation>
    <scope>NUCLEOTIDE SEQUENCE</scope>
</reference>
<feature type="coiled-coil region" evidence="1">
    <location>
        <begin position="1548"/>
        <end position="1591"/>
    </location>
</feature>
<organism evidence="4 5">
    <name type="scientific">Helobdella robusta</name>
    <name type="common">Californian leech</name>
    <dbReference type="NCBI Taxonomy" id="6412"/>
    <lineage>
        <taxon>Eukaryota</taxon>
        <taxon>Metazoa</taxon>
        <taxon>Spiralia</taxon>
        <taxon>Lophotrochozoa</taxon>
        <taxon>Annelida</taxon>
        <taxon>Clitellata</taxon>
        <taxon>Hirudinea</taxon>
        <taxon>Rhynchobdellida</taxon>
        <taxon>Glossiphoniidae</taxon>
        <taxon>Helobdella</taxon>
    </lineage>
</organism>
<evidence type="ECO:0000313" key="4">
    <source>
        <dbReference type="EnsemblMetazoa" id="HelroP181829"/>
    </source>
</evidence>
<feature type="compositionally biased region" description="Basic and acidic residues" evidence="2">
    <location>
        <begin position="822"/>
        <end position="856"/>
    </location>
</feature>
<dbReference type="RefSeq" id="XP_009029860.1">
    <property type="nucleotide sequence ID" value="XM_009031612.1"/>
</dbReference>
<reference evidence="5" key="1">
    <citation type="submission" date="2012-12" db="EMBL/GenBank/DDBJ databases">
        <authorList>
            <person name="Hellsten U."/>
            <person name="Grimwood J."/>
            <person name="Chapman J.A."/>
            <person name="Shapiro H."/>
            <person name="Aerts A."/>
            <person name="Otillar R.P."/>
            <person name="Terry A.Y."/>
            <person name="Boore J.L."/>
            <person name="Simakov O."/>
            <person name="Marletaz F."/>
            <person name="Cho S.-J."/>
            <person name="Edsinger-Gonzales E."/>
            <person name="Havlak P."/>
            <person name="Kuo D.-H."/>
            <person name="Larsson T."/>
            <person name="Lv J."/>
            <person name="Arendt D."/>
            <person name="Savage R."/>
            <person name="Osoegawa K."/>
            <person name="de Jong P."/>
            <person name="Lindberg D.R."/>
            <person name="Seaver E.C."/>
            <person name="Weisblat D.A."/>
            <person name="Putnam N.H."/>
            <person name="Grigoriev I.V."/>
            <person name="Rokhsar D.S."/>
        </authorList>
    </citation>
    <scope>NUCLEOTIDE SEQUENCE</scope>
</reference>
<feature type="region of interest" description="Disordered" evidence="2">
    <location>
        <begin position="1008"/>
        <end position="1034"/>
    </location>
</feature>
<accession>T1FHD9</accession>
<feature type="region of interest" description="Disordered" evidence="2">
    <location>
        <begin position="593"/>
        <end position="614"/>
    </location>
</feature>
<dbReference type="InParanoid" id="T1FHD9"/>
<feature type="compositionally biased region" description="Basic and acidic residues" evidence="2">
    <location>
        <begin position="657"/>
        <end position="666"/>
    </location>
</feature>